<dbReference type="Proteomes" id="UP000525652">
    <property type="component" value="Unassembled WGS sequence"/>
</dbReference>
<protein>
    <submittedName>
        <fullName evidence="3">Tetratricopeptide repeat protein</fullName>
    </submittedName>
</protein>
<dbReference type="PROSITE" id="PS50005">
    <property type="entry name" value="TPR"/>
    <property type="match status" value="1"/>
</dbReference>
<dbReference type="Gene3D" id="1.25.40.10">
    <property type="entry name" value="Tetratricopeptide repeat domain"/>
    <property type="match status" value="2"/>
</dbReference>
<dbReference type="PANTHER" id="PTHR12558">
    <property type="entry name" value="CELL DIVISION CYCLE 16,23,27"/>
    <property type="match status" value="1"/>
</dbReference>
<reference evidence="3 4" key="1">
    <citation type="submission" date="2020-07" db="EMBL/GenBank/DDBJ databases">
        <authorList>
            <person name="Feng X."/>
        </authorList>
    </citation>
    <scope>NUCLEOTIDE SEQUENCE [LARGE SCALE GENOMIC DNA]</scope>
    <source>
        <strain evidence="3 4">JCM14086</strain>
    </source>
</reference>
<sequence>MKKALLPLALLSSCALVCAIPPAEELLQRLTSQDSAEGGGENSLEDWIAELDDSELDRSGADFATLWVEGFGQWSSFLTRDGDDRFGEVLMKNFPEPGAWRDISEDLSEGKPNAGKLLRFQIAVAEGNYEGAQEIIDSLAKLKSGGAAMRFLSRSRGNSKSVENYFWTLKTAAFHSVNTEFSQLALEDLLNFLGDPPPGYFRMWGVEFPDLENIFGAERSEEFLKSLFLGSESSVEVDQFVTEDQARIFRILMEGGVVEERQFQSFLSPKLPEFPEAVAYLESKHPSFPSAETRIDWVRDYLRMGKVEKVQEELEALQEESSSSFEIMVAKLAASAGYSYSTGDLYDSLEPFLPDLDPVLRLELQSGLMPLDPENDPILAQLDEKIDSSTSPTSELLLSRITRLFELGMVSEAVASLQEYLESSESFRLPTDADSSEEKSRLLRLTKAMDILDEQELFERLLAILEAKTEELSFEDDQYELVRMIEFFSEIGDTDAAVDLTVKWLEYSIQARKDSGQRYWYRGSPMAMLVMLYQQAGRPEEALLLLERSPFWFYENISEMRYVDLGELAFPVSVAQILIEIGKEEQGIELLRNYLATEGGADDLAFEVLVREEGEEAVPFLDQLLEMDPFEERPLIWKSVILLETGELEAAEEAARAAIAIDPTDGEMSARDRLRAYAVLGQVLAARGQEEEANTMARIVAAVDLAEEADELRIAGMTLPALEMYRESLQIFADAYCIQFRTGVELKSAGKIEEAEVHLRKAYGLMPHQFGRIESHCFGCEGAFRGEWEQDIALNVFNEMVEEEPENPTLYYLLGYLEDTRGNDAAALEAFATAVQMDPLYVNAWKKLLGVLDSLPIQENVELRKRAIQAMIELDPSSIRGIARDLPLEWFPLYWEEIQEGLARQQWSTPVDFPLGAEALPYDWGEEGNQSLYSSSRSDDDTLSAGRFFWESTDLTQQIMSNLMRY</sequence>
<dbReference type="PANTHER" id="PTHR12558:SF13">
    <property type="entry name" value="CELL DIVISION CYCLE PROTEIN 27 HOMOLOG"/>
    <property type="match status" value="1"/>
</dbReference>
<dbReference type="Pfam" id="PF13432">
    <property type="entry name" value="TPR_16"/>
    <property type="match status" value="2"/>
</dbReference>
<dbReference type="SUPFAM" id="SSF48452">
    <property type="entry name" value="TPR-like"/>
    <property type="match status" value="1"/>
</dbReference>
<dbReference type="EMBL" id="JACHVA010000004">
    <property type="protein sequence ID" value="MBC2600184.1"/>
    <property type="molecule type" value="Genomic_DNA"/>
</dbReference>
<name>A0A7X1E2Q9_9BACT</name>
<evidence type="ECO:0000313" key="3">
    <source>
        <dbReference type="EMBL" id="MBC2600184.1"/>
    </source>
</evidence>
<feature type="repeat" description="TPR" evidence="1">
    <location>
        <begin position="808"/>
        <end position="841"/>
    </location>
</feature>
<dbReference type="RefSeq" id="WP_185690942.1">
    <property type="nucleotide sequence ID" value="NZ_JACHVA010000004.1"/>
</dbReference>
<organism evidence="3 4">
    <name type="scientific">Puniceicoccus vermicola</name>
    <dbReference type="NCBI Taxonomy" id="388746"/>
    <lineage>
        <taxon>Bacteria</taxon>
        <taxon>Pseudomonadati</taxon>
        <taxon>Verrucomicrobiota</taxon>
        <taxon>Opitutia</taxon>
        <taxon>Puniceicoccales</taxon>
        <taxon>Puniceicoccaceae</taxon>
        <taxon>Puniceicoccus</taxon>
    </lineage>
</organism>
<evidence type="ECO:0000256" key="1">
    <source>
        <dbReference type="PROSITE-ProRule" id="PRU00339"/>
    </source>
</evidence>
<feature type="chain" id="PRO_5031398159" evidence="2">
    <location>
        <begin position="20"/>
        <end position="966"/>
    </location>
</feature>
<evidence type="ECO:0000313" key="4">
    <source>
        <dbReference type="Proteomes" id="UP000525652"/>
    </source>
</evidence>
<keyword evidence="1" id="KW-0802">TPR repeat</keyword>
<keyword evidence="4" id="KW-1185">Reference proteome</keyword>
<keyword evidence="2" id="KW-0732">Signal</keyword>
<proteinExistence type="predicted"/>
<dbReference type="SMART" id="SM00028">
    <property type="entry name" value="TPR"/>
    <property type="match status" value="3"/>
</dbReference>
<dbReference type="InterPro" id="IPR019734">
    <property type="entry name" value="TPR_rpt"/>
</dbReference>
<comment type="caution">
    <text evidence="3">The sequence shown here is derived from an EMBL/GenBank/DDBJ whole genome shotgun (WGS) entry which is preliminary data.</text>
</comment>
<dbReference type="AlphaFoldDB" id="A0A7X1E2Q9"/>
<dbReference type="InterPro" id="IPR011990">
    <property type="entry name" value="TPR-like_helical_dom_sf"/>
</dbReference>
<feature type="signal peptide" evidence="2">
    <location>
        <begin position="1"/>
        <end position="19"/>
    </location>
</feature>
<gene>
    <name evidence="3" type="ORF">H5P30_00145</name>
</gene>
<accession>A0A7X1E2Q9</accession>
<evidence type="ECO:0000256" key="2">
    <source>
        <dbReference type="SAM" id="SignalP"/>
    </source>
</evidence>